<dbReference type="PANTHER" id="PTHR12387:SF0">
    <property type="entry name" value="26S PROTEASOME NON-ATPASE REGULATORY SUBUNIT 8"/>
    <property type="match status" value="1"/>
</dbReference>
<evidence type="ECO:0000256" key="2">
    <source>
        <dbReference type="ARBA" id="ARBA00022942"/>
    </source>
</evidence>
<evidence type="ECO:0000256" key="4">
    <source>
        <dbReference type="SAM" id="SignalP"/>
    </source>
</evidence>
<dbReference type="InterPro" id="IPR000717">
    <property type="entry name" value="PCI_dom"/>
</dbReference>
<name>A0A3M7EXI3_HORWE</name>
<dbReference type="Pfam" id="PF10075">
    <property type="entry name" value="CSN8_PSD8_EIF3K"/>
    <property type="match status" value="1"/>
</dbReference>
<keyword evidence="4" id="KW-0732">Signal</keyword>
<evidence type="ECO:0000259" key="5">
    <source>
        <dbReference type="PROSITE" id="PS50250"/>
    </source>
</evidence>
<dbReference type="Gene3D" id="1.25.40.990">
    <property type="match status" value="1"/>
</dbReference>
<dbReference type="PANTHER" id="PTHR12387">
    <property type="entry name" value="26S PROTEASOME NON-ATPASE REGULATORY SUBUNIT 8"/>
    <property type="match status" value="1"/>
</dbReference>
<proteinExistence type="inferred from homology"/>
<evidence type="ECO:0000256" key="1">
    <source>
        <dbReference type="ARBA" id="ARBA00009627"/>
    </source>
</evidence>
<evidence type="ECO:0000313" key="6">
    <source>
        <dbReference type="EMBL" id="RMY81279.1"/>
    </source>
</evidence>
<keyword evidence="2" id="KW-0647">Proteasome</keyword>
<gene>
    <name evidence="6" type="ORF">D0864_08356</name>
</gene>
<evidence type="ECO:0000256" key="3">
    <source>
        <dbReference type="SAM" id="MobiDB-lite"/>
    </source>
</evidence>
<reference evidence="6 7" key="1">
    <citation type="journal article" date="2018" name="BMC Genomics">
        <title>Genomic evidence for intraspecific hybridization in a clonal and extremely halotolerant yeast.</title>
        <authorList>
            <person name="Gostincar C."/>
            <person name="Stajich J.E."/>
            <person name="Zupancic J."/>
            <person name="Zalar P."/>
            <person name="Gunde-Cimerman N."/>
        </authorList>
    </citation>
    <scope>NUCLEOTIDE SEQUENCE [LARGE SCALE GENOMIC DNA]</scope>
    <source>
        <strain evidence="6 7">EXF-10513</strain>
    </source>
</reference>
<comment type="caution">
    <text evidence="6">The sequence shown here is derived from an EMBL/GenBank/DDBJ whole genome shotgun (WGS) entry which is preliminary data.</text>
</comment>
<dbReference type="InterPro" id="IPR033464">
    <property type="entry name" value="CSN8_PSD8_EIF3K"/>
</dbReference>
<feature type="region of interest" description="Disordered" evidence="3">
    <location>
        <begin position="319"/>
        <end position="343"/>
    </location>
</feature>
<sequence length="629" mass="68593">MQAILLSLGFGAIVSAQRNDDDNFNPTMDIASCGALPCRNGTEQSNICHPMQTYTGFAYGVGMVSDALTLPGADFNLSYTLVDGEGWGGLLDQPYYEFSSLGLYVGAPVDANLTNEAPACSLLFQYQGQTFSEGSPYLENSTACPQLFRGVPGDNDCFDGLRETISAFDFSADGNDSSYSSRTRCEALAQYVEFTAQQIRSDPNHLNTVCSYFANLVSVTGGVISGPEASTDTAKPAGNDSDCQPVLPRNYDLHQVAYAREVLYKNSLAENEAYLGPGGRSGYTPIVNVVYSDGEDTDPEVYLGKLRLHCPGGDDPTFLQPSNRIPRTSPITLPPPLPSSSVNSKVIQTPPDLLIIMAESEVKQIIQQFDNLKSNTINQAPQLLSRAKLGLLKLNALVPAPKTPSQHLLLATTVLEYGALSSIRLKDTDSFTRYYQQLQPFYSLPADRWGRVGHPGNQSKVTGLYLLLLLSVGDYGGFHTVLEGLEMSAGKEQIDKDDFIQYPVRLEQALMEGSYDKVWGETKGERVPSDEFGVFSEVLINTIRSEIASCSERAYPSLPISNAKNLLFLESEGAVIQFAESRGWVAKDGRIFFPQQEEENMAAEKDVMASSGLVIENTLGYARKLETIV</sequence>
<feature type="chain" id="PRO_5018199909" description="PCI domain-containing protein" evidence="4">
    <location>
        <begin position="17"/>
        <end position="629"/>
    </location>
</feature>
<evidence type="ECO:0000313" key="7">
    <source>
        <dbReference type="Proteomes" id="UP000269539"/>
    </source>
</evidence>
<dbReference type="GO" id="GO:0005634">
    <property type="term" value="C:nucleus"/>
    <property type="evidence" value="ECO:0007669"/>
    <property type="project" value="TreeGrafter"/>
</dbReference>
<dbReference type="FunFam" id="1.25.40.990:FF:000001">
    <property type="entry name" value="26S proteasome non-ATPase regulatory subunit"/>
    <property type="match status" value="1"/>
</dbReference>
<feature type="signal peptide" evidence="4">
    <location>
        <begin position="1"/>
        <end position="16"/>
    </location>
</feature>
<organism evidence="6 7">
    <name type="scientific">Hortaea werneckii</name>
    <name type="common">Black yeast</name>
    <name type="synonym">Cladosporium werneckii</name>
    <dbReference type="NCBI Taxonomy" id="91943"/>
    <lineage>
        <taxon>Eukaryota</taxon>
        <taxon>Fungi</taxon>
        <taxon>Dikarya</taxon>
        <taxon>Ascomycota</taxon>
        <taxon>Pezizomycotina</taxon>
        <taxon>Dothideomycetes</taxon>
        <taxon>Dothideomycetidae</taxon>
        <taxon>Mycosphaerellales</taxon>
        <taxon>Teratosphaeriaceae</taxon>
        <taxon>Hortaea</taxon>
    </lineage>
</organism>
<dbReference type="GO" id="GO:0008541">
    <property type="term" value="C:proteasome regulatory particle, lid subcomplex"/>
    <property type="evidence" value="ECO:0007669"/>
    <property type="project" value="TreeGrafter"/>
</dbReference>
<feature type="domain" description="PCI" evidence="5">
    <location>
        <begin position="430"/>
        <end position="609"/>
    </location>
</feature>
<dbReference type="GO" id="GO:0005829">
    <property type="term" value="C:cytosol"/>
    <property type="evidence" value="ECO:0007669"/>
    <property type="project" value="TreeGrafter"/>
</dbReference>
<dbReference type="PROSITE" id="PS50250">
    <property type="entry name" value="PCI"/>
    <property type="match status" value="1"/>
</dbReference>
<comment type="similarity">
    <text evidence="1">Belongs to the proteasome subunit S14 family.</text>
</comment>
<dbReference type="InterPro" id="IPR006746">
    <property type="entry name" value="26S_Psome_Rpn12"/>
</dbReference>
<accession>A0A3M7EXI3</accession>
<dbReference type="EMBL" id="QWIO01000955">
    <property type="protein sequence ID" value="RMY81279.1"/>
    <property type="molecule type" value="Genomic_DNA"/>
</dbReference>
<dbReference type="AlphaFoldDB" id="A0A3M7EXI3"/>
<dbReference type="GO" id="GO:0043161">
    <property type="term" value="P:proteasome-mediated ubiquitin-dependent protein catabolic process"/>
    <property type="evidence" value="ECO:0007669"/>
    <property type="project" value="TreeGrafter"/>
</dbReference>
<dbReference type="Proteomes" id="UP000269539">
    <property type="component" value="Unassembled WGS sequence"/>
</dbReference>
<protein>
    <recommendedName>
        <fullName evidence="5">PCI domain-containing protein</fullName>
    </recommendedName>
</protein>